<keyword evidence="1" id="KW-0175">Coiled coil</keyword>
<dbReference type="InterPro" id="IPR013320">
    <property type="entry name" value="ConA-like_dom_sf"/>
</dbReference>
<dbReference type="AlphaFoldDB" id="A0A9W7WVM8"/>
<dbReference type="SUPFAM" id="SSF49899">
    <property type="entry name" value="Concanavalin A-like lectins/glucanases"/>
    <property type="match status" value="1"/>
</dbReference>
<dbReference type="Proteomes" id="UP001059041">
    <property type="component" value="Linkage Group LG5"/>
</dbReference>
<sequence length="192" mass="21957">MQQECTKVLARMRLFLGFEEKAWQKRFSVDLVQEGHSVRQKAERMNSLRRRLQEAHEALLQAQNVQDPLMLLQISEAIEWNHAKPTALSKASPLRQSVRQTLAGTIFTLRQFCAHHDWLQFTFSDSGLPARVGVYLDIDNGFLSFYDAVSIEHLFTFYCDLQDPVSPAFCLSVQITAGASQRMTILNPVSNR</sequence>
<name>A0A9W7WVM8_TRIRA</name>
<comment type="caution">
    <text evidence="2">The sequence shown here is derived from an EMBL/GenBank/DDBJ whole genome shotgun (WGS) entry which is preliminary data.</text>
</comment>
<gene>
    <name evidence="2" type="ORF">IRJ41_007633</name>
</gene>
<feature type="coiled-coil region" evidence="1">
    <location>
        <begin position="38"/>
        <end position="65"/>
    </location>
</feature>
<evidence type="ECO:0000256" key="1">
    <source>
        <dbReference type="SAM" id="Coils"/>
    </source>
</evidence>
<evidence type="ECO:0000313" key="2">
    <source>
        <dbReference type="EMBL" id="KAI7809417.1"/>
    </source>
</evidence>
<evidence type="ECO:0000313" key="3">
    <source>
        <dbReference type="Proteomes" id="UP001059041"/>
    </source>
</evidence>
<protein>
    <submittedName>
        <fullName evidence="2">Uncharacterized protein</fullName>
    </submittedName>
</protein>
<reference evidence="2" key="1">
    <citation type="submission" date="2021-02" db="EMBL/GenBank/DDBJ databases">
        <title>Comparative genomics reveals that relaxation of natural selection precedes convergent phenotypic evolution of cavefish.</title>
        <authorList>
            <person name="Peng Z."/>
        </authorList>
    </citation>
    <scope>NUCLEOTIDE SEQUENCE</scope>
    <source>
        <tissue evidence="2">Muscle</tissue>
    </source>
</reference>
<dbReference type="Gene3D" id="2.60.120.920">
    <property type="match status" value="1"/>
</dbReference>
<keyword evidence="3" id="KW-1185">Reference proteome</keyword>
<proteinExistence type="predicted"/>
<organism evidence="2 3">
    <name type="scientific">Triplophysa rosa</name>
    <name type="common">Cave loach</name>
    <dbReference type="NCBI Taxonomy" id="992332"/>
    <lineage>
        <taxon>Eukaryota</taxon>
        <taxon>Metazoa</taxon>
        <taxon>Chordata</taxon>
        <taxon>Craniata</taxon>
        <taxon>Vertebrata</taxon>
        <taxon>Euteleostomi</taxon>
        <taxon>Actinopterygii</taxon>
        <taxon>Neopterygii</taxon>
        <taxon>Teleostei</taxon>
        <taxon>Ostariophysi</taxon>
        <taxon>Cypriniformes</taxon>
        <taxon>Nemacheilidae</taxon>
        <taxon>Triplophysa</taxon>
    </lineage>
</organism>
<accession>A0A9W7WVM8</accession>
<dbReference type="InterPro" id="IPR043136">
    <property type="entry name" value="B30.2/SPRY_sf"/>
</dbReference>
<dbReference type="EMBL" id="JAFHDT010000005">
    <property type="protein sequence ID" value="KAI7809417.1"/>
    <property type="molecule type" value="Genomic_DNA"/>
</dbReference>